<evidence type="ECO:0000313" key="2">
    <source>
        <dbReference type="Proteomes" id="UP001497623"/>
    </source>
</evidence>
<reference evidence="1 2" key="1">
    <citation type="submission" date="2024-05" db="EMBL/GenBank/DDBJ databases">
        <authorList>
            <person name="Wallberg A."/>
        </authorList>
    </citation>
    <scope>NUCLEOTIDE SEQUENCE [LARGE SCALE GENOMIC DNA]</scope>
</reference>
<name>A0AAV2Q9Q5_MEGNR</name>
<keyword evidence="2" id="KW-1185">Reference proteome</keyword>
<accession>A0AAV2Q9Q5</accession>
<dbReference type="Proteomes" id="UP001497623">
    <property type="component" value="Unassembled WGS sequence"/>
</dbReference>
<feature type="non-terminal residue" evidence="1">
    <location>
        <position position="151"/>
    </location>
</feature>
<organism evidence="1 2">
    <name type="scientific">Meganyctiphanes norvegica</name>
    <name type="common">Northern krill</name>
    <name type="synonym">Thysanopoda norvegica</name>
    <dbReference type="NCBI Taxonomy" id="48144"/>
    <lineage>
        <taxon>Eukaryota</taxon>
        <taxon>Metazoa</taxon>
        <taxon>Ecdysozoa</taxon>
        <taxon>Arthropoda</taxon>
        <taxon>Crustacea</taxon>
        <taxon>Multicrustacea</taxon>
        <taxon>Malacostraca</taxon>
        <taxon>Eumalacostraca</taxon>
        <taxon>Eucarida</taxon>
        <taxon>Euphausiacea</taxon>
        <taxon>Euphausiidae</taxon>
        <taxon>Meganyctiphanes</taxon>
    </lineage>
</organism>
<proteinExistence type="predicted"/>
<protein>
    <submittedName>
        <fullName evidence="1">Uncharacterized protein</fullName>
    </submittedName>
</protein>
<gene>
    <name evidence="1" type="ORF">MNOR_LOCUS9917</name>
</gene>
<dbReference type="EMBL" id="CAXKWB010004897">
    <property type="protein sequence ID" value="CAL4075766.1"/>
    <property type="molecule type" value="Genomic_DNA"/>
</dbReference>
<feature type="non-terminal residue" evidence="1">
    <location>
        <position position="1"/>
    </location>
</feature>
<sequence length="151" mass="17026">VVFCSEACRMIGLQKFHWAECPSLPALANLGRTACLIKTHRIITQTSYPFVIKMLPKLKEQTQEKLRQEQGVNENGIYESSDYESVYFLDANLNNRSVSEFIHLSAGAFIIVNILIESGRFFIDDNGQQFEPSKEEIIQIGAVCINHISSA</sequence>
<dbReference type="AlphaFoldDB" id="A0AAV2Q9Q5"/>
<evidence type="ECO:0000313" key="1">
    <source>
        <dbReference type="EMBL" id="CAL4075766.1"/>
    </source>
</evidence>
<comment type="caution">
    <text evidence="1">The sequence shown here is derived from an EMBL/GenBank/DDBJ whole genome shotgun (WGS) entry which is preliminary data.</text>
</comment>